<evidence type="ECO:0000313" key="7">
    <source>
        <dbReference type="Proteomes" id="UP001528673"/>
    </source>
</evidence>
<feature type="transmembrane region" description="Helical" evidence="4">
    <location>
        <begin position="215"/>
        <end position="238"/>
    </location>
</feature>
<evidence type="ECO:0000256" key="1">
    <source>
        <dbReference type="ARBA" id="ARBA00022692"/>
    </source>
</evidence>
<dbReference type="InterPro" id="IPR052952">
    <property type="entry name" value="MFS-Transporter"/>
</dbReference>
<dbReference type="PANTHER" id="PTHR23527:SF1">
    <property type="entry name" value="BLL3282 PROTEIN"/>
    <property type="match status" value="1"/>
</dbReference>
<evidence type="ECO:0000259" key="5">
    <source>
        <dbReference type="PROSITE" id="PS50850"/>
    </source>
</evidence>
<dbReference type="Proteomes" id="UP001528673">
    <property type="component" value="Unassembled WGS sequence"/>
</dbReference>
<feature type="transmembrane region" description="Helical" evidence="4">
    <location>
        <begin position="244"/>
        <end position="267"/>
    </location>
</feature>
<keyword evidence="7" id="KW-1185">Reference proteome</keyword>
<dbReference type="Gene3D" id="1.20.1250.20">
    <property type="entry name" value="MFS general substrate transporter like domains"/>
    <property type="match status" value="2"/>
</dbReference>
<dbReference type="Pfam" id="PF07690">
    <property type="entry name" value="MFS_1"/>
    <property type="match status" value="1"/>
</dbReference>
<evidence type="ECO:0000256" key="4">
    <source>
        <dbReference type="SAM" id="Phobius"/>
    </source>
</evidence>
<feature type="transmembrane region" description="Helical" evidence="4">
    <location>
        <begin position="372"/>
        <end position="390"/>
    </location>
</feature>
<feature type="transmembrane region" description="Helical" evidence="4">
    <location>
        <begin position="7"/>
        <end position="31"/>
    </location>
</feature>
<accession>A0ABT5N2S1</accession>
<gene>
    <name evidence="6" type="ORF">PSQ40_14920</name>
</gene>
<dbReference type="PANTHER" id="PTHR23527">
    <property type="entry name" value="BLL3282 PROTEIN"/>
    <property type="match status" value="1"/>
</dbReference>
<dbReference type="InterPro" id="IPR036259">
    <property type="entry name" value="MFS_trans_sf"/>
</dbReference>
<comment type="caution">
    <text evidence="6">The sequence shown here is derived from an EMBL/GenBank/DDBJ whole genome shotgun (WGS) entry which is preliminary data.</text>
</comment>
<protein>
    <submittedName>
        <fullName evidence="6">MFS transporter</fullName>
    </submittedName>
</protein>
<keyword evidence="2 4" id="KW-1133">Transmembrane helix</keyword>
<feature type="domain" description="Major facilitator superfamily (MFS) profile" evidence="5">
    <location>
        <begin position="1"/>
        <end position="398"/>
    </location>
</feature>
<feature type="transmembrane region" description="Helical" evidence="4">
    <location>
        <begin position="160"/>
        <end position="181"/>
    </location>
</feature>
<evidence type="ECO:0000313" key="6">
    <source>
        <dbReference type="EMBL" id="MDD0839874.1"/>
    </source>
</evidence>
<reference evidence="6 7" key="1">
    <citation type="submission" date="2023-02" db="EMBL/GenBank/DDBJ databases">
        <title>Bacterial whole genomic sequence of Curvibacter sp. HBC61.</title>
        <authorList>
            <person name="Le V."/>
            <person name="Ko S.-R."/>
            <person name="Ahn C.-Y."/>
            <person name="Oh H.-M."/>
        </authorList>
    </citation>
    <scope>NUCLEOTIDE SEQUENCE [LARGE SCALE GENOMIC DNA]</scope>
    <source>
        <strain evidence="6 7">HBC61</strain>
    </source>
</reference>
<keyword evidence="1 4" id="KW-0812">Transmembrane</keyword>
<feature type="transmembrane region" description="Helical" evidence="4">
    <location>
        <begin position="78"/>
        <end position="105"/>
    </location>
</feature>
<dbReference type="InterPro" id="IPR011701">
    <property type="entry name" value="MFS"/>
</dbReference>
<feature type="transmembrane region" description="Helical" evidence="4">
    <location>
        <begin position="338"/>
        <end position="360"/>
    </location>
</feature>
<dbReference type="InterPro" id="IPR020846">
    <property type="entry name" value="MFS_dom"/>
</dbReference>
<organism evidence="6 7">
    <name type="scientific">Curvibacter cyanobacteriorum</name>
    <dbReference type="NCBI Taxonomy" id="3026422"/>
    <lineage>
        <taxon>Bacteria</taxon>
        <taxon>Pseudomonadati</taxon>
        <taxon>Pseudomonadota</taxon>
        <taxon>Betaproteobacteria</taxon>
        <taxon>Burkholderiales</taxon>
        <taxon>Comamonadaceae</taxon>
        <taxon>Curvibacter</taxon>
    </lineage>
</organism>
<sequence length="398" mass="40756">MTRSPAWWGLGVTLAIQSMVSMALLTLPVMAPEAARALGASPGLLGVYVALAYLGAMGASLAAGAATARYGAIRISQIGLLLCGLGLLLSAVPVLPVMGLGAWLIGLGYGPITPASSHLLARSTPPAQMALVFSIKQTGVPLGGLVAGALVPMTALWLGWQGALLSVAGLCLLCALGAQGLRTEFDADRQRQLPLAMGDLLSPVRLVLGQRALSLLALCSFFFSIIQLSLTTYLVTYLHETQAYSLVTAGLALSVAQAAGVVGRIAWGWVADRFLGARRTLITLAGLMVLGCVSVACLQPSMGWWLVGPALWVFGSSAIGWNGVYLSEVARQAPPGQASVATGGTLAITFLGVVLGPALFGAIASASGSFRLGYALLAVPALVCAGVLWARPATPRPT</sequence>
<dbReference type="PROSITE" id="PS50850">
    <property type="entry name" value="MFS"/>
    <property type="match status" value="1"/>
</dbReference>
<evidence type="ECO:0000256" key="3">
    <source>
        <dbReference type="ARBA" id="ARBA00023136"/>
    </source>
</evidence>
<feature type="transmembrane region" description="Helical" evidence="4">
    <location>
        <begin position="279"/>
        <end position="298"/>
    </location>
</feature>
<feature type="transmembrane region" description="Helical" evidence="4">
    <location>
        <begin position="304"/>
        <end position="326"/>
    </location>
</feature>
<keyword evidence="3 4" id="KW-0472">Membrane</keyword>
<dbReference type="RefSeq" id="WP_273952463.1">
    <property type="nucleotide sequence ID" value="NZ_JAQSIP010000007.1"/>
</dbReference>
<dbReference type="SUPFAM" id="SSF103473">
    <property type="entry name" value="MFS general substrate transporter"/>
    <property type="match status" value="1"/>
</dbReference>
<feature type="transmembrane region" description="Helical" evidence="4">
    <location>
        <begin position="43"/>
        <end position="66"/>
    </location>
</feature>
<evidence type="ECO:0000256" key="2">
    <source>
        <dbReference type="ARBA" id="ARBA00022989"/>
    </source>
</evidence>
<proteinExistence type="predicted"/>
<name>A0ABT5N2S1_9BURK</name>
<dbReference type="EMBL" id="JAQSIP010000007">
    <property type="protein sequence ID" value="MDD0839874.1"/>
    <property type="molecule type" value="Genomic_DNA"/>
</dbReference>